<feature type="transmembrane region" description="Helical" evidence="1">
    <location>
        <begin position="127"/>
        <end position="160"/>
    </location>
</feature>
<dbReference type="OrthoDB" id="285997at2"/>
<evidence type="ECO:0000313" key="3">
    <source>
        <dbReference type="Proteomes" id="UP000325286"/>
    </source>
</evidence>
<gene>
    <name evidence="2" type="ORF">UC8_21740</name>
</gene>
<protein>
    <submittedName>
        <fullName evidence="2">Uncharacterized protein</fullName>
    </submittedName>
</protein>
<name>A0A5B9QMF8_9BACT</name>
<keyword evidence="1" id="KW-0812">Transmembrane</keyword>
<evidence type="ECO:0000256" key="1">
    <source>
        <dbReference type="SAM" id="Phobius"/>
    </source>
</evidence>
<accession>A0A5B9QMF8</accession>
<keyword evidence="1" id="KW-0472">Membrane</keyword>
<dbReference type="KEGG" id="rul:UC8_21740"/>
<feature type="transmembrane region" description="Helical" evidence="1">
    <location>
        <begin position="21"/>
        <end position="45"/>
    </location>
</feature>
<dbReference type="AlphaFoldDB" id="A0A5B9QMF8"/>
<dbReference type="EMBL" id="CP042914">
    <property type="protein sequence ID" value="QEG40168.1"/>
    <property type="molecule type" value="Genomic_DNA"/>
</dbReference>
<proteinExistence type="predicted"/>
<feature type="transmembrane region" description="Helical" evidence="1">
    <location>
        <begin position="94"/>
        <end position="115"/>
    </location>
</feature>
<organism evidence="2 3">
    <name type="scientific">Roseimaritima ulvae</name>
    <dbReference type="NCBI Taxonomy" id="980254"/>
    <lineage>
        <taxon>Bacteria</taxon>
        <taxon>Pseudomonadati</taxon>
        <taxon>Planctomycetota</taxon>
        <taxon>Planctomycetia</taxon>
        <taxon>Pirellulales</taxon>
        <taxon>Pirellulaceae</taxon>
        <taxon>Roseimaritima</taxon>
    </lineage>
</organism>
<sequence length="166" mass="17650">MMPDTQDQTESQDARSPSKRSIVGGIGLAFALLGLVAAIMSPWIIDVLEPGRKPIDEAAVEVATKIKDRLIAKAKGDEYIPPVETETGFDIGKWYPAGTIALGLCGICFGIGGFCRHEDLRITGSSVTVGLAAIVFQYFLLLAAAIIFFMLVAIILSALGIELPTP</sequence>
<keyword evidence="3" id="KW-1185">Reference proteome</keyword>
<evidence type="ECO:0000313" key="2">
    <source>
        <dbReference type="EMBL" id="QEG40168.1"/>
    </source>
</evidence>
<reference evidence="2 3" key="1">
    <citation type="submission" date="2019-08" db="EMBL/GenBank/DDBJ databases">
        <title>Deep-cultivation of Planctomycetes and their phenomic and genomic characterization uncovers novel biology.</title>
        <authorList>
            <person name="Wiegand S."/>
            <person name="Jogler M."/>
            <person name="Boedeker C."/>
            <person name="Pinto D."/>
            <person name="Vollmers J."/>
            <person name="Rivas-Marin E."/>
            <person name="Kohn T."/>
            <person name="Peeters S.H."/>
            <person name="Heuer A."/>
            <person name="Rast P."/>
            <person name="Oberbeckmann S."/>
            <person name="Bunk B."/>
            <person name="Jeske O."/>
            <person name="Meyerdierks A."/>
            <person name="Storesund J.E."/>
            <person name="Kallscheuer N."/>
            <person name="Luecker S."/>
            <person name="Lage O.M."/>
            <person name="Pohl T."/>
            <person name="Merkel B.J."/>
            <person name="Hornburger P."/>
            <person name="Mueller R.-W."/>
            <person name="Bruemmer F."/>
            <person name="Labrenz M."/>
            <person name="Spormann A.M."/>
            <person name="Op den Camp H."/>
            <person name="Overmann J."/>
            <person name="Amann R."/>
            <person name="Jetten M.S.M."/>
            <person name="Mascher T."/>
            <person name="Medema M.H."/>
            <person name="Devos D.P."/>
            <person name="Kaster A.-K."/>
            <person name="Ovreas L."/>
            <person name="Rohde M."/>
            <person name="Galperin M.Y."/>
            <person name="Jogler C."/>
        </authorList>
    </citation>
    <scope>NUCLEOTIDE SEQUENCE [LARGE SCALE GENOMIC DNA]</scope>
    <source>
        <strain evidence="2 3">UC8</strain>
    </source>
</reference>
<keyword evidence="1" id="KW-1133">Transmembrane helix</keyword>
<dbReference type="Proteomes" id="UP000325286">
    <property type="component" value="Chromosome"/>
</dbReference>